<proteinExistence type="inferred from homology"/>
<dbReference type="InterPro" id="IPR039426">
    <property type="entry name" value="TonB-dep_rcpt-like"/>
</dbReference>
<dbReference type="PROSITE" id="PS52016">
    <property type="entry name" value="TONB_DEPENDENT_REC_3"/>
    <property type="match status" value="1"/>
</dbReference>
<dbReference type="InterPro" id="IPR023997">
    <property type="entry name" value="TonB-dep_OMP_SusC/RagA_CS"/>
</dbReference>
<protein>
    <submittedName>
        <fullName evidence="9">SusC/RagA family TonB-linked outer membrane protein</fullName>
    </submittedName>
</protein>
<evidence type="ECO:0000313" key="9">
    <source>
        <dbReference type="EMBL" id="MVT41876.1"/>
    </source>
</evidence>
<dbReference type="Gene3D" id="2.170.130.10">
    <property type="entry name" value="TonB-dependent receptor, plug domain"/>
    <property type="match status" value="1"/>
</dbReference>
<dbReference type="GO" id="GO:0009279">
    <property type="term" value="C:cell outer membrane"/>
    <property type="evidence" value="ECO:0007669"/>
    <property type="project" value="UniProtKB-SubCell"/>
</dbReference>
<evidence type="ECO:0000256" key="7">
    <source>
        <dbReference type="PROSITE-ProRule" id="PRU01360"/>
    </source>
</evidence>
<dbReference type="InterPro" id="IPR036942">
    <property type="entry name" value="Beta-barrel_TonB_sf"/>
</dbReference>
<dbReference type="Gene3D" id="2.40.170.20">
    <property type="entry name" value="TonB-dependent receptor, beta-barrel domain"/>
    <property type="match status" value="1"/>
</dbReference>
<name>A0A6N8JC25_9BACT</name>
<evidence type="ECO:0000256" key="1">
    <source>
        <dbReference type="ARBA" id="ARBA00004571"/>
    </source>
</evidence>
<evidence type="ECO:0000259" key="8">
    <source>
        <dbReference type="Pfam" id="PF07715"/>
    </source>
</evidence>
<dbReference type="OrthoDB" id="9768177at2"/>
<dbReference type="Pfam" id="PF07715">
    <property type="entry name" value="Plug"/>
    <property type="match status" value="1"/>
</dbReference>
<dbReference type="InterPro" id="IPR037066">
    <property type="entry name" value="Plug_dom_sf"/>
</dbReference>
<evidence type="ECO:0000313" key="10">
    <source>
        <dbReference type="Proteomes" id="UP000468388"/>
    </source>
</evidence>
<dbReference type="Gene3D" id="2.60.40.1120">
    <property type="entry name" value="Carboxypeptidase-like, regulatory domain"/>
    <property type="match status" value="1"/>
</dbReference>
<keyword evidence="3 7" id="KW-1134">Transmembrane beta strand</keyword>
<organism evidence="9 10">
    <name type="scientific">Chitinophaga oryziterrae</name>
    <dbReference type="NCBI Taxonomy" id="1031224"/>
    <lineage>
        <taxon>Bacteria</taxon>
        <taxon>Pseudomonadati</taxon>
        <taxon>Bacteroidota</taxon>
        <taxon>Chitinophagia</taxon>
        <taxon>Chitinophagales</taxon>
        <taxon>Chitinophagaceae</taxon>
        <taxon>Chitinophaga</taxon>
    </lineage>
</organism>
<dbReference type="EMBL" id="WRXO01000003">
    <property type="protein sequence ID" value="MVT41876.1"/>
    <property type="molecule type" value="Genomic_DNA"/>
</dbReference>
<evidence type="ECO:0000256" key="3">
    <source>
        <dbReference type="ARBA" id="ARBA00022452"/>
    </source>
</evidence>
<dbReference type="AlphaFoldDB" id="A0A6N8JC25"/>
<keyword evidence="6 7" id="KW-0998">Cell outer membrane</keyword>
<dbReference type="NCBIfam" id="TIGR04056">
    <property type="entry name" value="OMP_RagA_SusC"/>
    <property type="match status" value="1"/>
</dbReference>
<comment type="subcellular location">
    <subcellularLocation>
        <location evidence="1 7">Cell outer membrane</location>
        <topology evidence="1 7">Multi-pass membrane protein</topology>
    </subcellularLocation>
</comment>
<evidence type="ECO:0000256" key="6">
    <source>
        <dbReference type="ARBA" id="ARBA00023237"/>
    </source>
</evidence>
<dbReference type="Proteomes" id="UP000468388">
    <property type="component" value="Unassembled WGS sequence"/>
</dbReference>
<comment type="caution">
    <text evidence="9">The sequence shown here is derived from an EMBL/GenBank/DDBJ whole genome shotgun (WGS) entry which is preliminary data.</text>
</comment>
<dbReference type="InterPro" id="IPR008969">
    <property type="entry name" value="CarboxyPept-like_regulatory"/>
</dbReference>
<evidence type="ECO:0000256" key="5">
    <source>
        <dbReference type="ARBA" id="ARBA00023136"/>
    </source>
</evidence>
<evidence type="ECO:0000256" key="4">
    <source>
        <dbReference type="ARBA" id="ARBA00022692"/>
    </source>
</evidence>
<keyword evidence="4 7" id="KW-0812">Transmembrane</keyword>
<dbReference type="NCBIfam" id="TIGR04057">
    <property type="entry name" value="SusC_RagA_signa"/>
    <property type="match status" value="1"/>
</dbReference>
<dbReference type="SUPFAM" id="SSF49464">
    <property type="entry name" value="Carboxypeptidase regulatory domain-like"/>
    <property type="match status" value="1"/>
</dbReference>
<feature type="domain" description="TonB-dependent receptor plug" evidence="8">
    <location>
        <begin position="120"/>
        <end position="243"/>
    </location>
</feature>
<dbReference type="InterPro" id="IPR023996">
    <property type="entry name" value="TonB-dep_OMP_SusC/RagA"/>
</dbReference>
<keyword evidence="2 7" id="KW-0813">Transport</keyword>
<dbReference type="SUPFAM" id="SSF56935">
    <property type="entry name" value="Porins"/>
    <property type="match status" value="1"/>
</dbReference>
<dbReference type="InterPro" id="IPR012910">
    <property type="entry name" value="Plug_dom"/>
</dbReference>
<dbReference type="Pfam" id="PF13715">
    <property type="entry name" value="CarbopepD_reg_2"/>
    <property type="match status" value="1"/>
</dbReference>
<dbReference type="RefSeq" id="WP_157300496.1">
    <property type="nucleotide sequence ID" value="NZ_BAAAZB010000006.1"/>
</dbReference>
<keyword evidence="10" id="KW-1185">Reference proteome</keyword>
<gene>
    <name evidence="9" type="ORF">GO495_14900</name>
</gene>
<evidence type="ECO:0000256" key="2">
    <source>
        <dbReference type="ARBA" id="ARBA00022448"/>
    </source>
</evidence>
<sequence length="1046" mass="115823">MSYQFTHLKVPLIGICLLLLPYVLFAQVKLSGKVTDKKSNTPVPGVVVREKGSKQGTTTNDKGQFTLELKTTNPSLLVSFVGFQSQEIKVGNRSTLDIQLEEDVKGLSDVVVIGYQDIQRRKTTGAVSSVKGKDIENIPYATFDQMLQGRVAGLSVLSVSGEPGSNGIVNVRGSNSVTLGGVSNPLYVIDGVIYNVNDMLPSNNGSYNNNPLTAINPNDIESIDVLKDASAAAIYGARGANGVILVKTKRPKSGLPQYTVNYYTGIAQKPAMKPMLVGAAERRMKMEMLYKSGYNNFANLSVFLTDSLNPAFNNNTDWQGIFLQNASINNIDASVSAANVGYSYRLSVNGYKEEGVMRGYYMKRLSPHLFLSLNPGKKINISIDVLPSFVKVKHGTGDGTRYPFDTWNFPSSFWNVSAQQVAAYQGNYSNVLDNDNFFYLTSNVKLTDTLAKNLVFTSSFSHNYNNNRRDYYKDKSINTLNRNDAYNFNNLTARWEVENYINWSKTMGKHSVSVVLGQGAENQQNKYTYAEGNNLTVGGLQTIEGISRGNNLYAQSHLEERSRLSWFGRLNYEYKEKYLISGSYRRDASSKYSSSNRWGNFYSASAGWIVSEEPFFEPAKKIVNFLKFRGSYGVTGNDPAGYYAKYQALTTNASYYSSSLGGNVIGNMSNYNGTTVVYPDYNSPAANRNITWESYPQTDIGMDVNFMHDRISLTADWYARDGKNVYLDNVLARGTTGYSFYSGNLVDFRNTGIEITLNTSNFPSGWKLQWNTNFNIAFNKNYITRLPDNNRDLVAGPPWMQQTLTVGRPMFTYKVWQVNGVYAKDADVPTDPLTGKRLTFNGGNPYGAGDPILVDQNGDYKIDLLDKVSYGDPQAHVTGGITNTFTYKGFSLSVLCTFIKGRKLWNGYLSDKLNGSSGAIASSWGVVSGPASDFKGATFWQQAGDDAQYGSLLSNNVDKWNIANSVFVEDASFFRMKNIMLGYNFSSALVKHLKIGGLRIYGMLDNIFVLSNATVPDPELINAAGYSSGNDYPLPKKYTLGLQVQL</sequence>
<comment type="similarity">
    <text evidence="7">Belongs to the TonB-dependent receptor family.</text>
</comment>
<keyword evidence="5 7" id="KW-0472">Membrane</keyword>
<accession>A0A6N8JC25</accession>
<reference evidence="9 10" key="1">
    <citation type="submission" date="2019-12" db="EMBL/GenBank/DDBJ databases">
        <title>The draft genomic sequence of strain Chitinophaga oryziterrae JCM 16595.</title>
        <authorList>
            <person name="Zhang X."/>
        </authorList>
    </citation>
    <scope>NUCLEOTIDE SEQUENCE [LARGE SCALE GENOMIC DNA]</scope>
    <source>
        <strain evidence="9 10">JCM 16595</strain>
    </source>
</reference>